<dbReference type="EMBL" id="LSYV01000056">
    <property type="protein sequence ID" value="KXZ45385.1"/>
    <property type="molecule type" value="Genomic_DNA"/>
</dbReference>
<sequence length="590" mass="61197">MASSSNTVMSRINARRCVAGAATALLARHSGKCAVLPSRFGCAPALAPAPIAPTTSRLEDVRSLVFGDPSSPPAAPTESTLTFLRRAQFVLEELLCFQWAQPTLHWLPALVPVGLTPEQLHSTAAAVELLLASLPAAPPSTEALEAAMGRIFMARQEVALRAAGCSDAKDAVERLPALTDEVLAAASTTPRHPSQPQLLQARAQGHQVSPCHSRERYAYLRSGGVLPNGSPLKPSLLRCVEAAAAEPINAGGLQDASVALHGEGGPFLAPLYVTVRPLQGPPHVHGYDLEVVFVFEYEPQGDGPSLLRCVEAAAAEPINAGGLQDASVALHGEGGPFLAPLYVTVRPLQGPPHVHGYDLEVVFVFEYEPQGDGVQAVWSHTEAILEDAVAEIGAEAEADPEAGELEGADTVGSAAWIESTVSAVSERAARSLVATMEALVGAMAAALAQLHDLGFMASDNKPANFLPGARGGRGLLTDSEAVDPCGPHEVLLGPGLHTTYYAAPEQKGHDGGSPRRCQASDVFTLGSSAVLLLEGAAAAAQRHGLSEVSDLLQDTDGLGARLYGVAAACLGTMTERPTAAEVAAMLRAAA</sequence>
<evidence type="ECO:0000313" key="3">
    <source>
        <dbReference type="Proteomes" id="UP000075714"/>
    </source>
</evidence>
<accession>A0A150G764</accession>
<feature type="region of interest" description="Disordered" evidence="1">
    <location>
        <begin position="188"/>
        <end position="209"/>
    </location>
</feature>
<dbReference type="Gene3D" id="1.10.510.10">
    <property type="entry name" value="Transferase(Phosphotransferase) domain 1"/>
    <property type="match status" value="1"/>
</dbReference>
<protein>
    <recommendedName>
        <fullName evidence="4">Protein kinase domain-containing protein</fullName>
    </recommendedName>
</protein>
<gene>
    <name evidence="2" type="ORF">GPECTOR_55g291</name>
</gene>
<organism evidence="2 3">
    <name type="scientific">Gonium pectorale</name>
    <name type="common">Green alga</name>
    <dbReference type="NCBI Taxonomy" id="33097"/>
    <lineage>
        <taxon>Eukaryota</taxon>
        <taxon>Viridiplantae</taxon>
        <taxon>Chlorophyta</taxon>
        <taxon>core chlorophytes</taxon>
        <taxon>Chlorophyceae</taxon>
        <taxon>CS clade</taxon>
        <taxon>Chlamydomonadales</taxon>
        <taxon>Volvocaceae</taxon>
        <taxon>Gonium</taxon>
    </lineage>
</organism>
<feature type="compositionally biased region" description="Polar residues" evidence="1">
    <location>
        <begin position="188"/>
        <end position="198"/>
    </location>
</feature>
<dbReference type="AlphaFoldDB" id="A0A150G764"/>
<dbReference type="SUPFAM" id="SSF56112">
    <property type="entry name" value="Protein kinase-like (PK-like)"/>
    <property type="match status" value="1"/>
</dbReference>
<keyword evidence="3" id="KW-1185">Reference proteome</keyword>
<reference evidence="3" key="1">
    <citation type="journal article" date="2016" name="Nat. Commun.">
        <title>The Gonium pectorale genome demonstrates co-option of cell cycle regulation during the evolution of multicellularity.</title>
        <authorList>
            <person name="Hanschen E.R."/>
            <person name="Marriage T.N."/>
            <person name="Ferris P.J."/>
            <person name="Hamaji T."/>
            <person name="Toyoda A."/>
            <person name="Fujiyama A."/>
            <person name="Neme R."/>
            <person name="Noguchi H."/>
            <person name="Minakuchi Y."/>
            <person name="Suzuki M."/>
            <person name="Kawai-Toyooka H."/>
            <person name="Smith D.R."/>
            <person name="Sparks H."/>
            <person name="Anderson J."/>
            <person name="Bakaric R."/>
            <person name="Luria V."/>
            <person name="Karger A."/>
            <person name="Kirschner M.W."/>
            <person name="Durand P.M."/>
            <person name="Michod R.E."/>
            <person name="Nozaki H."/>
            <person name="Olson B.J."/>
        </authorList>
    </citation>
    <scope>NUCLEOTIDE SEQUENCE [LARGE SCALE GENOMIC DNA]</scope>
    <source>
        <strain evidence="3">NIES-2863</strain>
    </source>
</reference>
<proteinExistence type="predicted"/>
<evidence type="ECO:0000256" key="1">
    <source>
        <dbReference type="SAM" id="MobiDB-lite"/>
    </source>
</evidence>
<evidence type="ECO:0008006" key="4">
    <source>
        <dbReference type="Google" id="ProtNLM"/>
    </source>
</evidence>
<evidence type="ECO:0000313" key="2">
    <source>
        <dbReference type="EMBL" id="KXZ45385.1"/>
    </source>
</evidence>
<name>A0A150G764_GONPE</name>
<comment type="caution">
    <text evidence="2">The sequence shown here is derived from an EMBL/GenBank/DDBJ whole genome shotgun (WGS) entry which is preliminary data.</text>
</comment>
<dbReference type="InterPro" id="IPR011009">
    <property type="entry name" value="Kinase-like_dom_sf"/>
</dbReference>
<dbReference type="Proteomes" id="UP000075714">
    <property type="component" value="Unassembled WGS sequence"/>
</dbReference>